<dbReference type="InterPro" id="IPR056735">
    <property type="entry name" value="SUS_N"/>
</dbReference>
<keyword evidence="4 6" id="KW-0808">Transferase</keyword>
<dbReference type="SUPFAM" id="SSF53756">
    <property type="entry name" value="UDP-Glycosyltransferase/glycogen phosphorylase"/>
    <property type="match status" value="1"/>
</dbReference>
<name>A0ABR2C2W1_9ROSI</name>
<feature type="domain" description="Sucrose synthase EPBD" evidence="10">
    <location>
        <begin position="155"/>
        <end position="242"/>
    </location>
</feature>
<dbReference type="InterPro" id="IPR001296">
    <property type="entry name" value="Glyco_trans_1"/>
</dbReference>
<dbReference type="PANTHER" id="PTHR45839:SF30">
    <property type="entry name" value="SUCROSE SYNTHASE"/>
    <property type="match status" value="1"/>
</dbReference>
<dbReference type="InterPro" id="IPR000368">
    <property type="entry name" value="Sucrose_synth_GT-B1"/>
</dbReference>
<dbReference type="Pfam" id="PF24861">
    <property type="entry name" value="SUS_N"/>
    <property type="match status" value="1"/>
</dbReference>
<evidence type="ECO:0000256" key="5">
    <source>
        <dbReference type="ARBA" id="ARBA00049030"/>
    </source>
</evidence>
<dbReference type="Pfam" id="PF00862">
    <property type="entry name" value="GT-B_Sucrose_synth"/>
    <property type="match status" value="1"/>
</dbReference>
<evidence type="ECO:0000256" key="1">
    <source>
        <dbReference type="ARBA" id="ARBA00005894"/>
    </source>
</evidence>
<dbReference type="Pfam" id="PF24862">
    <property type="entry name" value="SUS_EPBD"/>
    <property type="match status" value="1"/>
</dbReference>
<dbReference type="Gene3D" id="1.20.120.1230">
    <property type="match status" value="1"/>
</dbReference>
<comment type="similarity">
    <text evidence="1 6">Belongs to the glycosyltransferase 1 family. Plant sucrose synthase subfamily.</text>
</comment>
<dbReference type="Pfam" id="PF00534">
    <property type="entry name" value="Glycos_transf_1"/>
    <property type="match status" value="1"/>
</dbReference>
<comment type="function">
    <text evidence="6">Sucrose-cleaving enzyme that provides UDP-glucose and fructose for various metabolic pathways.</text>
</comment>
<evidence type="ECO:0000313" key="12">
    <source>
        <dbReference type="Proteomes" id="UP001472677"/>
    </source>
</evidence>
<organism evidence="11 12">
    <name type="scientific">Hibiscus sabdariffa</name>
    <name type="common">roselle</name>
    <dbReference type="NCBI Taxonomy" id="183260"/>
    <lineage>
        <taxon>Eukaryota</taxon>
        <taxon>Viridiplantae</taxon>
        <taxon>Streptophyta</taxon>
        <taxon>Embryophyta</taxon>
        <taxon>Tracheophyta</taxon>
        <taxon>Spermatophyta</taxon>
        <taxon>Magnoliopsida</taxon>
        <taxon>eudicotyledons</taxon>
        <taxon>Gunneridae</taxon>
        <taxon>Pentapetalae</taxon>
        <taxon>rosids</taxon>
        <taxon>malvids</taxon>
        <taxon>Malvales</taxon>
        <taxon>Malvaceae</taxon>
        <taxon>Malvoideae</taxon>
        <taxon>Hibiscus</taxon>
    </lineage>
</organism>
<evidence type="ECO:0000259" key="8">
    <source>
        <dbReference type="Pfam" id="PF00862"/>
    </source>
</evidence>
<evidence type="ECO:0000256" key="2">
    <source>
        <dbReference type="ARBA" id="ARBA00012540"/>
    </source>
</evidence>
<evidence type="ECO:0000259" key="9">
    <source>
        <dbReference type="Pfam" id="PF24861"/>
    </source>
</evidence>
<dbReference type="InterPro" id="IPR012820">
    <property type="entry name" value="Sucrose_synthase_pln/cyn"/>
</dbReference>
<keyword evidence="12" id="KW-1185">Reference proteome</keyword>
<evidence type="ECO:0000256" key="6">
    <source>
        <dbReference type="RuleBase" id="RU280817"/>
    </source>
</evidence>
<accession>A0ABR2C2W1</accession>
<dbReference type="NCBIfam" id="TIGR02470">
    <property type="entry name" value="sucr_synth"/>
    <property type="match status" value="1"/>
</dbReference>
<keyword evidence="3 6" id="KW-0328">Glycosyltransferase</keyword>
<feature type="domain" description="Sucrose synthase first GT-B" evidence="8">
    <location>
        <begin position="265"/>
        <end position="553"/>
    </location>
</feature>
<feature type="domain" description="Sucrose synthase N-terminal" evidence="9">
    <location>
        <begin position="8"/>
        <end position="120"/>
    </location>
</feature>
<proteinExistence type="inferred from homology"/>
<evidence type="ECO:0000259" key="10">
    <source>
        <dbReference type="Pfam" id="PF24862"/>
    </source>
</evidence>
<dbReference type="Gene3D" id="3.40.50.2000">
    <property type="entry name" value="Glycogen Phosphorylase B"/>
    <property type="match status" value="2"/>
</dbReference>
<evidence type="ECO:0000259" key="7">
    <source>
        <dbReference type="Pfam" id="PF00534"/>
    </source>
</evidence>
<evidence type="ECO:0000313" key="11">
    <source>
        <dbReference type="EMBL" id="KAK8513708.1"/>
    </source>
</evidence>
<reference evidence="11 12" key="1">
    <citation type="journal article" date="2024" name="G3 (Bethesda)">
        <title>Genome assembly of Hibiscus sabdariffa L. provides insights into metabolisms of medicinal natural products.</title>
        <authorList>
            <person name="Kim T."/>
        </authorList>
    </citation>
    <scope>NUCLEOTIDE SEQUENCE [LARGE SCALE GENOMIC DNA]</scope>
    <source>
        <strain evidence="11">TK-2024</strain>
        <tissue evidence="11">Old leaves</tissue>
    </source>
</reference>
<sequence>MADRALTRVHSLRERLDETLIAHRNEILALLSRIEGKGKGILQHHQIILEFEAIPEENRKKLADGAFFEVLKASQEAIVLPPWVALAVRPRPGVWEYIRVNVHALVVEELSVAEYLHFKEELVDGSSNGNFVLELDFEPFNSSFPRPTLSKSIGNGVQFLNRHLSAKLFHDKESMHPLLEFLRVHCHKGKTMMLNDRIQNLNALQHVLRKAEEYLGTLPAETPYAEFEHRFQEIGLERGWGDTAERVLEMIQLLLDLLEAPDPCTLEKFLGRIPMVFNVVILTPHGYFAQDNVLGYPDTGGQVVYILDQVRALENEMLLRIKQQGLNITPRILIITRLLPDATGTTCGQRLEKVYGTEHSDILRVPFRTEKGIVRKWISRFEVWPYLDTFTEDVAHEISKELQGKPDLIIGNYSDGNIVASLLAHKLGVTQCTIAHALEKTKYPDSDIYWKKLDDKYHFSCQFTADLFAMNHTDFIITSTFQEIAGSKDTVGQYESHTAFTLPGLYRVVHGINVFDPKFNIVSPGADMEIYFPYTEEKRRLKHFHPEIEDLLYSKVENEEHLCVLNDRNKPILFTMARLDRVKNLSGLVEWYGKNAKLRELVNLVVVGGDRRKESKDLEEQAEMKKMFELIEKYKLNGQFRWISSQMNRIRNGELYRYICDTKGAFVQPALYEAFGLTVVEAMTCGLPTFATCNGGPAEIIVHGKSGFNIDPYHGDQAAEILVDFFEKCKVDPSHWDKISQGGLQRIEEKYTWKIYSERLLTLTGVYGFWKHVSNLERRESRRYLEMFYALKYRKLAESVPLAEE</sequence>
<dbReference type="Proteomes" id="UP001472677">
    <property type="component" value="Unassembled WGS sequence"/>
</dbReference>
<evidence type="ECO:0000256" key="3">
    <source>
        <dbReference type="ARBA" id="ARBA00022676"/>
    </source>
</evidence>
<evidence type="ECO:0000256" key="4">
    <source>
        <dbReference type="ARBA" id="ARBA00022679"/>
    </source>
</evidence>
<dbReference type="PANTHER" id="PTHR45839">
    <property type="match status" value="1"/>
</dbReference>
<feature type="domain" description="Glycosyl transferase family 1" evidence="7">
    <location>
        <begin position="567"/>
        <end position="725"/>
    </location>
</feature>
<comment type="caution">
    <text evidence="11">The sequence shown here is derived from an EMBL/GenBank/DDBJ whole genome shotgun (WGS) entry which is preliminary data.</text>
</comment>
<comment type="catalytic activity">
    <reaction evidence="5 6">
        <text>an NDP-alpha-D-glucose + D-fructose = a ribonucleoside 5'-diphosphate + sucrose + H(+)</text>
        <dbReference type="Rhea" id="RHEA:16241"/>
        <dbReference type="ChEBI" id="CHEBI:15378"/>
        <dbReference type="ChEBI" id="CHEBI:17992"/>
        <dbReference type="ChEBI" id="CHEBI:37721"/>
        <dbReference type="ChEBI" id="CHEBI:57930"/>
        <dbReference type="ChEBI" id="CHEBI:76533"/>
        <dbReference type="EC" id="2.4.1.13"/>
    </reaction>
</comment>
<gene>
    <name evidence="11" type="ORF">V6N12_052879</name>
</gene>
<dbReference type="EC" id="2.4.1.13" evidence="2 6"/>
<dbReference type="InterPro" id="IPR056736">
    <property type="entry name" value="SUS_EPBD"/>
</dbReference>
<dbReference type="Gene3D" id="3.10.450.330">
    <property type="match status" value="1"/>
</dbReference>
<protein>
    <recommendedName>
        <fullName evidence="2 6">Sucrose synthase</fullName>
        <ecNumber evidence="2 6">2.4.1.13</ecNumber>
    </recommendedName>
</protein>
<dbReference type="EMBL" id="JBBPBM010000069">
    <property type="protein sequence ID" value="KAK8513708.1"/>
    <property type="molecule type" value="Genomic_DNA"/>
</dbReference>